<dbReference type="SUPFAM" id="SSF53098">
    <property type="entry name" value="Ribonuclease H-like"/>
    <property type="match status" value="1"/>
</dbReference>
<accession>A0A934SHR8</accession>
<dbReference type="InterPro" id="IPR036397">
    <property type="entry name" value="RNaseH_sf"/>
</dbReference>
<reference evidence="3" key="1">
    <citation type="submission" date="2021-01" db="EMBL/GenBank/DDBJ databases">
        <title>Paracoccus amoyensis sp. nov., isolated from the surface seawater along the coast of Xiamen Island, China.</title>
        <authorList>
            <person name="Lyu L."/>
        </authorList>
    </citation>
    <scope>NUCLEOTIDE SEQUENCE</scope>
    <source>
        <strain evidence="3">MJ17</strain>
    </source>
</reference>
<comment type="caution">
    <text evidence="3">The sequence shown here is derived from an EMBL/GenBank/DDBJ whole genome shotgun (WGS) entry which is preliminary data.</text>
</comment>
<protein>
    <submittedName>
        <fullName evidence="3">Transposase</fullName>
    </submittedName>
</protein>
<dbReference type="InterPro" id="IPR015378">
    <property type="entry name" value="Transposase-like_Mu_C"/>
</dbReference>
<feature type="compositionally biased region" description="Basic and acidic residues" evidence="1">
    <location>
        <begin position="667"/>
        <end position="677"/>
    </location>
</feature>
<dbReference type="AlphaFoldDB" id="A0A934SHR8"/>
<feature type="domain" description="Integrase catalytic" evidence="2">
    <location>
        <begin position="281"/>
        <end position="497"/>
    </location>
</feature>
<dbReference type="InterPro" id="IPR012337">
    <property type="entry name" value="RNaseH-like_sf"/>
</dbReference>
<dbReference type="Gene3D" id="3.30.420.10">
    <property type="entry name" value="Ribonuclease H-like superfamily/Ribonuclease H"/>
    <property type="match status" value="1"/>
</dbReference>
<evidence type="ECO:0000313" key="3">
    <source>
        <dbReference type="EMBL" id="MBK4218082.1"/>
    </source>
</evidence>
<evidence type="ECO:0000313" key="4">
    <source>
        <dbReference type="Proteomes" id="UP000640485"/>
    </source>
</evidence>
<dbReference type="Pfam" id="PF09299">
    <property type="entry name" value="Mu-transpos_C"/>
    <property type="match status" value="1"/>
</dbReference>
<dbReference type="GO" id="GO:0003676">
    <property type="term" value="F:nucleic acid binding"/>
    <property type="evidence" value="ECO:0007669"/>
    <property type="project" value="InterPro"/>
</dbReference>
<dbReference type="InterPro" id="IPR001584">
    <property type="entry name" value="Integrase_cat-core"/>
</dbReference>
<evidence type="ECO:0000259" key="2">
    <source>
        <dbReference type="PROSITE" id="PS50994"/>
    </source>
</evidence>
<dbReference type="PROSITE" id="PS50994">
    <property type="entry name" value="INTEGRASE"/>
    <property type="match status" value="1"/>
</dbReference>
<gene>
    <name evidence="3" type="ORF">JJJ17_19310</name>
</gene>
<proteinExistence type="predicted"/>
<organism evidence="3 4">
    <name type="scientific">Paracoccus caeni</name>
    <dbReference type="NCBI Taxonomy" id="657651"/>
    <lineage>
        <taxon>Bacteria</taxon>
        <taxon>Pseudomonadati</taxon>
        <taxon>Pseudomonadota</taxon>
        <taxon>Alphaproteobacteria</taxon>
        <taxon>Rhodobacterales</taxon>
        <taxon>Paracoccaceae</taxon>
        <taxon>Paracoccus</taxon>
    </lineage>
</organism>
<name>A0A934SHR8_9RHOB</name>
<dbReference type="GO" id="GO:0015074">
    <property type="term" value="P:DNA integration"/>
    <property type="evidence" value="ECO:0007669"/>
    <property type="project" value="InterPro"/>
</dbReference>
<sequence>MTGHFRVSGTDCLEVAGAKHRLLQSDRSGLIWNRLDNPSMCLSFTGDEFMQLLSRPDVRLKRGEFSDKSAFRRNRCDLEYLQSVAPEKRAKALWQTACACAFLEAESRVETTRSEKAVQRILPVLEERVNLIEESGQDVGRSKRAGHVFKRRRFPSARWLLQWVRMYEAGGHSPLVFLRKRRPDTSVNKLIGEAESILAECVAKYLDRNEPTQEQIIEDTGERFAEINAGRAEVGKLALPVRSASTIRRRIKALDPFEVVAQRKGIDAARRKFGFYEDGLKADYPLQRVEMDEWQIDICSLFDESGALEGLSVEERTKFEVGRRWLYVVLDCATRCVLAFRIVATPNADDAIRTLKLVTEDKTPIAEAAGCESRWEQFGGIGILVTDQGSAFAAEKFRMTVADLGATYEAPPAGVPKLRARIERIFRTFGQRLAPMLIGRTFGNPVERGDYPSERWAALTDGELAQILTLFIVDIYHNTPHAGLQGETPANAWKRLSSEQGVTPPPDANHHRAVFGIPLSRKIGRHGIRFFGINYTCPQMQDALLRGASGNIPIRVDPEDITYVSVCLGHEWFTAEAVSRSVWGLSLDEWRTIVRDLRTRFKDEAILSEKVIRAARKKIRAIDARARQLRRIQLPHLTSEQLDREERQLCLGLKVGPDGSAATGDLEWPKGRKRPDPDDLLGDVITPDGPTSGPDAGGIADVDLFPGENEEWTFDD</sequence>
<dbReference type="Proteomes" id="UP000640485">
    <property type="component" value="Unassembled WGS sequence"/>
</dbReference>
<feature type="region of interest" description="Disordered" evidence="1">
    <location>
        <begin position="661"/>
        <end position="703"/>
    </location>
</feature>
<keyword evidence="4" id="KW-1185">Reference proteome</keyword>
<dbReference type="EMBL" id="JAEPRQ010000012">
    <property type="protein sequence ID" value="MBK4218082.1"/>
    <property type="molecule type" value="Genomic_DNA"/>
</dbReference>
<evidence type="ECO:0000256" key="1">
    <source>
        <dbReference type="SAM" id="MobiDB-lite"/>
    </source>
</evidence>
<dbReference type="RefSeq" id="WP_200689401.1">
    <property type="nucleotide sequence ID" value="NZ_JAEPRQ010000012.1"/>
</dbReference>